<dbReference type="AlphaFoldDB" id="A0A0Q4B824"/>
<dbReference type="PATRIC" id="fig|1702214.3.peg.159"/>
<proteinExistence type="predicted"/>
<reference evidence="2" key="1">
    <citation type="submission" date="2015-08" db="EMBL/GenBank/DDBJ databases">
        <title>Candidatus Bacteriodes Periocalifornicus.</title>
        <authorList>
            <person name="McLean J.S."/>
            <person name="Kelley S."/>
        </authorList>
    </citation>
    <scope>NUCLEOTIDE SEQUENCE [LARGE SCALE GENOMIC DNA]</scope>
    <source>
        <strain evidence="2">12B</strain>
    </source>
</reference>
<dbReference type="EMBL" id="LIIK01000023">
    <property type="protein sequence ID" value="KQM08759.1"/>
    <property type="molecule type" value="Genomic_DNA"/>
</dbReference>
<sequence length="238" mass="27487">MKIVRFVRTICRVFSGPRCDSHSKLTDEQLRVLTIGNLYVYQQGGWLNSLYLHIDTSRFNNIMHEWWGIYSQADAISTLQYLLQGTFSITFEDVCNAYALHDSAKAASYLREHIQDEELHERAAHQLENLNKCYNDLVRDGIVQDEASLRKLGVMGWDAGRLNFIARACYCAGYIEEAELWQLLQRAYDMAHSELHSWKELANSYMLGRTLWGGNCDMAGLAEDLLTKPKSPWTRLPW</sequence>
<protein>
    <recommendedName>
        <fullName evidence="1">DUF1266 domain-containing protein</fullName>
    </recommendedName>
</protein>
<organism evidence="2 3">
    <name type="scientific">Candidatus [Bacteroides] periocalifornicus</name>
    <dbReference type="NCBI Taxonomy" id="1702214"/>
    <lineage>
        <taxon>Bacteria</taxon>
        <taxon>Pseudomonadati</taxon>
        <taxon>Bacteroidota</taxon>
    </lineage>
</organism>
<evidence type="ECO:0000313" key="3">
    <source>
        <dbReference type="Proteomes" id="UP000054172"/>
    </source>
</evidence>
<accession>A0A0Q4B824</accession>
<dbReference type="Pfam" id="PF06889">
    <property type="entry name" value="DUF1266"/>
    <property type="match status" value="1"/>
</dbReference>
<evidence type="ECO:0000313" key="2">
    <source>
        <dbReference type="EMBL" id="KQM08759.1"/>
    </source>
</evidence>
<dbReference type="InterPro" id="IPR009677">
    <property type="entry name" value="DUF1266"/>
</dbReference>
<keyword evidence="3" id="KW-1185">Reference proteome</keyword>
<feature type="domain" description="DUF1266" evidence="1">
    <location>
        <begin position="64"/>
        <end position="238"/>
    </location>
</feature>
<evidence type="ECO:0000259" key="1">
    <source>
        <dbReference type="Pfam" id="PF06889"/>
    </source>
</evidence>
<gene>
    <name evidence="2" type="ORF">AL399_05575</name>
</gene>
<dbReference type="STRING" id="1702214.AL399_05575"/>
<dbReference type="Proteomes" id="UP000054172">
    <property type="component" value="Unassembled WGS sequence"/>
</dbReference>
<name>A0A0Q4B824_9BACT</name>
<comment type="caution">
    <text evidence="2">The sequence shown here is derived from an EMBL/GenBank/DDBJ whole genome shotgun (WGS) entry which is preliminary data.</text>
</comment>